<dbReference type="Gene3D" id="3.60.15.10">
    <property type="entry name" value="Ribonuclease Z/Hydroxyacylglutathione hydrolase-like"/>
    <property type="match status" value="1"/>
</dbReference>
<dbReference type="InterPro" id="IPR001279">
    <property type="entry name" value="Metallo-B-lactamas"/>
</dbReference>
<dbReference type="PANTHER" id="PTHR42978">
    <property type="entry name" value="QUORUM-QUENCHING LACTONASE YTNP-RELATED-RELATED"/>
    <property type="match status" value="1"/>
</dbReference>
<evidence type="ECO:0000259" key="5">
    <source>
        <dbReference type="SMART" id="SM00849"/>
    </source>
</evidence>
<gene>
    <name evidence="6" type="ORF">H6A31_06690</name>
</gene>
<dbReference type="SUPFAM" id="SSF56281">
    <property type="entry name" value="Metallo-hydrolase/oxidoreductase"/>
    <property type="match status" value="1"/>
</dbReference>
<dbReference type="Proteomes" id="UP000703295">
    <property type="component" value="Unassembled WGS sequence"/>
</dbReference>
<sequence>MWVVRKNEIAVKNRKWSCVAVMMATLLFVGCGGQSKQKTESEMNTDSTNVASDQIQMQKDSMLATLTLDGMKVTWIRDNAQARLMPRTLFPDASDALIDSLSLQNGVPASISTFLVEKDGIRMLFDTGMGAPDSQLLEELKALHISPEDINYLFITHFHGDHIGGMMKNDSVFFPRAEVYASQVEYDAWMKMPAEQKAQVEKTMKAYKNHLHLFAFGDTLPGNIVAMNAVGHTPGHTVFQVGKLLVIGDLFHGAALQVIHPEICAQYDMDKKGAIKSRKYYLQYARENGLTIAGMHLPVPAFMK</sequence>
<dbReference type="EMBL" id="JACJJW010000013">
    <property type="protein sequence ID" value="MBM6758370.1"/>
    <property type="molecule type" value="Genomic_DNA"/>
</dbReference>
<dbReference type="InterPro" id="IPR051013">
    <property type="entry name" value="MBL_superfamily_lactonases"/>
</dbReference>
<dbReference type="SMART" id="SM00849">
    <property type="entry name" value="Lactamase_B"/>
    <property type="match status" value="1"/>
</dbReference>
<name>A0ABS2EVS1_9BACE</name>
<reference evidence="6 7" key="1">
    <citation type="journal article" date="2021" name="Sci. Rep.">
        <title>The distribution of antibiotic resistance genes in chicken gut microbiota commensals.</title>
        <authorList>
            <person name="Juricova H."/>
            <person name="Matiasovicova J."/>
            <person name="Kubasova T."/>
            <person name="Cejkova D."/>
            <person name="Rychlik I."/>
        </authorList>
    </citation>
    <scope>NUCLEOTIDE SEQUENCE [LARGE SCALE GENOMIC DNA]</scope>
    <source>
        <strain evidence="6 7">An801</strain>
    </source>
</reference>
<dbReference type="Pfam" id="PF00753">
    <property type="entry name" value="Lactamase_B"/>
    <property type="match status" value="1"/>
</dbReference>
<evidence type="ECO:0000256" key="4">
    <source>
        <dbReference type="ARBA" id="ARBA00022833"/>
    </source>
</evidence>
<evidence type="ECO:0000256" key="1">
    <source>
        <dbReference type="ARBA" id="ARBA00007749"/>
    </source>
</evidence>
<protein>
    <submittedName>
        <fullName evidence="6">MBL fold metallo-hydrolase</fullName>
    </submittedName>
</protein>
<keyword evidence="7" id="KW-1185">Reference proteome</keyword>
<keyword evidence="4" id="KW-0862">Zinc</keyword>
<dbReference type="CDD" id="cd07720">
    <property type="entry name" value="OPHC2-like_MBL-fold"/>
    <property type="match status" value="1"/>
</dbReference>
<keyword evidence="3" id="KW-0378">Hydrolase</keyword>
<evidence type="ECO:0000313" key="7">
    <source>
        <dbReference type="Proteomes" id="UP000703295"/>
    </source>
</evidence>
<proteinExistence type="inferred from homology"/>
<evidence type="ECO:0000313" key="6">
    <source>
        <dbReference type="EMBL" id="MBM6758370.1"/>
    </source>
</evidence>
<comment type="similarity">
    <text evidence="1">Belongs to the metallo-beta-lactamase superfamily.</text>
</comment>
<feature type="domain" description="Metallo-beta-lactamase" evidence="5">
    <location>
        <begin position="110"/>
        <end position="296"/>
    </location>
</feature>
<organism evidence="6 7">
    <name type="scientific">Bacteroides mediterraneensis</name>
    <dbReference type="NCBI Taxonomy" id="1841856"/>
    <lineage>
        <taxon>Bacteria</taxon>
        <taxon>Pseudomonadati</taxon>
        <taxon>Bacteroidota</taxon>
        <taxon>Bacteroidia</taxon>
        <taxon>Bacteroidales</taxon>
        <taxon>Bacteroidaceae</taxon>
        <taxon>Bacteroides</taxon>
    </lineage>
</organism>
<dbReference type="InterPro" id="IPR036866">
    <property type="entry name" value="RibonucZ/Hydroxyglut_hydro"/>
</dbReference>
<dbReference type="PROSITE" id="PS51257">
    <property type="entry name" value="PROKAR_LIPOPROTEIN"/>
    <property type="match status" value="1"/>
</dbReference>
<evidence type="ECO:0000256" key="3">
    <source>
        <dbReference type="ARBA" id="ARBA00022801"/>
    </source>
</evidence>
<evidence type="ECO:0000256" key="2">
    <source>
        <dbReference type="ARBA" id="ARBA00022723"/>
    </source>
</evidence>
<accession>A0ABS2EVS1</accession>
<keyword evidence="2" id="KW-0479">Metal-binding</keyword>
<dbReference type="PANTHER" id="PTHR42978:SF6">
    <property type="entry name" value="QUORUM-QUENCHING LACTONASE YTNP-RELATED"/>
    <property type="match status" value="1"/>
</dbReference>
<comment type="caution">
    <text evidence="6">The sequence shown here is derived from an EMBL/GenBank/DDBJ whole genome shotgun (WGS) entry which is preliminary data.</text>
</comment>